<dbReference type="GO" id="GO:0005829">
    <property type="term" value="C:cytosol"/>
    <property type="evidence" value="ECO:0007669"/>
    <property type="project" value="TreeGrafter"/>
</dbReference>
<evidence type="ECO:0000256" key="7">
    <source>
        <dbReference type="ARBA" id="ARBA00037651"/>
    </source>
</evidence>
<keyword evidence="2" id="KW-0479">Metal-binding</keyword>
<accession>A0A1B0DHC2</accession>
<keyword evidence="6" id="KW-0143">Chaperone</keyword>
<name>A0A1B0DHC2_PHLPP</name>
<dbReference type="EnsemblMetazoa" id="PPAI007556-RA">
    <property type="protein sequence ID" value="PPAI007556-PA"/>
    <property type="gene ID" value="PPAI007556"/>
</dbReference>
<evidence type="ECO:0000313" key="14">
    <source>
        <dbReference type="Proteomes" id="UP000092462"/>
    </source>
</evidence>
<dbReference type="SUPFAM" id="SSF55008">
    <property type="entry name" value="HMA, heavy metal-associated domain"/>
    <property type="match status" value="1"/>
</dbReference>
<evidence type="ECO:0000256" key="3">
    <source>
        <dbReference type="ARBA" id="ARBA00022796"/>
    </source>
</evidence>
<dbReference type="PANTHER" id="PTHR46365:SF1">
    <property type="entry name" value="COPPER TRANSPORT PROTEIN ATOX1"/>
    <property type="match status" value="1"/>
</dbReference>
<dbReference type="Proteomes" id="UP000092462">
    <property type="component" value="Unassembled WGS sequence"/>
</dbReference>
<dbReference type="VEuPathDB" id="VectorBase:PPAI007556"/>
<dbReference type="Pfam" id="PF00403">
    <property type="entry name" value="HMA"/>
    <property type="match status" value="1"/>
</dbReference>
<dbReference type="KEGG" id="ppap:129803476"/>
<keyword evidence="14" id="KW-1185">Reference proteome</keyword>
<dbReference type="EMBL" id="AJVK01060913">
    <property type="status" value="NOT_ANNOTATED_CDS"/>
    <property type="molecule type" value="Genomic_DNA"/>
</dbReference>
<evidence type="ECO:0000256" key="5">
    <source>
        <dbReference type="ARBA" id="ARBA00023065"/>
    </source>
</evidence>
<sequence>MSATPVHKFQVEMTCEGCSGAVKRVLGKLDQIEDVNIDLPSKTVLVTSTLPSEQLLETIKKTGKSTTYIGLNN</sequence>
<evidence type="ECO:0000259" key="12">
    <source>
        <dbReference type="PROSITE" id="PS50846"/>
    </source>
</evidence>
<evidence type="ECO:0000256" key="1">
    <source>
        <dbReference type="ARBA" id="ARBA00022448"/>
    </source>
</evidence>
<feature type="domain" description="HMA" evidence="12">
    <location>
        <begin position="4"/>
        <end position="67"/>
    </location>
</feature>
<dbReference type="PROSITE" id="PS50846">
    <property type="entry name" value="HMA_2"/>
    <property type="match status" value="1"/>
</dbReference>
<dbReference type="CTD" id="475"/>
<keyword evidence="1" id="KW-0813">Transport</keyword>
<comment type="function">
    <text evidence="7">Binds and deliver cytosolic copper to the copper ATPase proteins. May be important in cellular antioxidant defense.</text>
</comment>
<dbReference type="PANTHER" id="PTHR46365">
    <property type="entry name" value="COPPER TRANSPORT PROTEIN ATOX1"/>
    <property type="match status" value="1"/>
</dbReference>
<dbReference type="RefSeq" id="XP_055706037.1">
    <property type="nucleotide sequence ID" value="XM_055850062.1"/>
</dbReference>
<comment type="subunit">
    <text evidence="11">Homodimer. Interacts with ATP7B. Interacts with ATP7A. Interacts (via dimer form) with SLC31A1 (via C-terminal domain); this interaction improves ATOX1 stability and controls intracellular Cu(I) levels.</text>
</comment>
<dbReference type="AlphaFoldDB" id="A0A1B0DHC2"/>
<dbReference type="GO" id="GO:0046872">
    <property type="term" value="F:metal ion binding"/>
    <property type="evidence" value="ECO:0007669"/>
    <property type="project" value="UniProtKB-KW"/>
</dbReference>
<dbReference type="VEuPathDB" id="VectorBase:PPAPM1_003892"/>
<dbReference type="GO" id="GO:0006825">
    <property type="term" value="P:copper ion transport"/>
    <property type="evidence" value="ECO:0007669"/>
    <property type="project" value="UniProtKB-KW"/>
</dbReference>
<dbReference type="CDD" id="cd00371">
    <property type="entry name" value="HMA"/>
    <property type="match status" value="1"/>
</dbReference>
<evidence type="ECO:0000256" key="2">
    <source>
        <dbReference type="ARBA" id="ARBA00022723"/>
    </source>
</evidence>
<protein>
    <recommendedName>
        <fullName evidence="9">Copper transport protein ATOX1</fullName>
    </recommendedName>
    <alternativeName>
        <fullName evidence="10">Metal transport protein ATX1</fullName>
    </alternativeName>
</protein>
<evidence type="ECO:0000256" key="8">
    <source>
        <dbReference type="ARBA" id="ARBA00038171"/>
    </source>
</evidence>
<proteinExistence type="inferred from homology"/>
<evidence type="ECO:0000256" key="6">
    <source>
        <dbReference type="ARBA" id="ARBA00023186"/>
    </source>
</evidence>
<keyword evidence="3" id="KW-0187">Copper transport</keyword>
<dbReference type="InterPro" id="IPR036163">
    <property type="entry name" value="HMA_dom_sf"/>
</dbReference>
<dbReference type="InterPro" id="IPR006121">
    <property type="entry name" value="HMA_dom"/>
</dbReference>
<evidence type="ECO:0000256" key="10">
    <source>
        <dbReference type="ARBA" id="ARBA00043201"/>
    </source>
</evidence>
<organism evidence="13 14">
    <name type="scientific">Phlebotomus papatasi</name>
    <name type="common">Sandfly</name>
    <dbReference type="NCBI Taxonomy" id="29031"/>
    <lineage>
        <taxon>Eukaryota</taxon>
        <taxon>Metazoa</taxon>
        <taxon>Ecdysozoa</taxon>
        <taxon>Arthropoda</taxon>
        <taxon>Hexapoda</taxon>
        <taxon>Insecta</taxon>
        <taxon>Pterygota</taxon>
        <taxon>Neoptera</taxon>
        <taxon>Endopterygota</taxon>
        <taxon>Diptera</taxon>
        <taxon>Nematocera</taxon>
        <taxon>Psychodoidea</taxon>
        <taxon>Psychodidae</taxon>
        <taxon>Phlebotomus</taxon>
        <taxon>Phlebotomus</taxon>
    </lineage>
</organism>
<keyword evidence="4" id="KW-0186">Copper</keyword>
<keyword evidence="5" id="KW-0406">Ion transport</keyword>
<dbReference type="Gene3D" id="3.30.70.100">
    <property type="match status" value="1"/>
</dbReference>
<dbReference type="FunFam" id="3.30.70.100:FF:000008">
    <property type="entry name" value="Copper transport protein ATOX1"/>
    <property type="match status" value="1"/>
</dbReference>
<evidence type="ECO:0000256" key="11">
    <source>
        <dbReference type="ARBA" id="ARBA00046351"/>
    </source>
</evidence>
<dbReference type="OrthoDB" id="689350at2759"/>
<reference evidence="13" key="1">
    <citation type="submission" date="2022-08" db="UniProtKB">
        <authorList>
            <consortium name="EnsemblMetazoa"/>
        </authorList>
    </citation>
    <scope>IDENTIFICATION</scope>
    <source>
        <strain evidence="13">Israel</strain>
    </source>
</reference>
<comment type="similarity">
    <text evidence="8">Belongs to the ATX1 family.</text>
</comment>
<evidence type="ECO:0000256" key="4">
    <source>
        <dbReference type="ARBA" id="ARBA00023008"/>
    </source>
</evidence>
<evidence type="ECO:0000313" key="13">
    <source>
        <dbReference type="EnsemblMetazoa" id="PPAI007556-PA"/>
    </source>
</evidence>
<dbReference type="GeneID" id="129803476"/>
<dbReference type="GO" id="GO:0016531">
    <property type="term" value="F:copper chaperone activity"/>
    <property type="evidence" value="ECO:0007669"/>
    <property type="project" value="TreeGrafter"/>
</dbReference>
<dbReference type="InterPro" id="IPR051881">
    <property type="entry name" value="Copper_transport_ATOX1-like"/>
</dbReference>
<evidence type="ECO:0000256" key="9">
    <source>
        <dbReference type="ARBA" id="ARBA00040962"/>
    </source>
</evidence>